<proteinExistence type="predicted"/>
<feature type="domain" description="HTH cro/C1-type" evidence="1">
    <location>
        <begin position="7"/>
        <end position="60"/>
    </location>
</feature>
<dbReference type="PANTHER" id="PTHR37038">
    <property type="entry name" value="TRANSCRIPTIONAL REGULATOR-RELATED"/>
    <property type="match status" value="1"/>
</dbReference>
<protein>
    <submittedName>
        <fullName evidence="2">Helix-turn-helix domain-containing protein</fullName>
    </submittedName>
</protein>
<organism evidence="2 3">
    <name type="scientific">Lapidilactobacillus gannanensis</name>
    <dbReference type="NCBI Taxonomy" id="2486002"/>
    <lineage>
        <taxon>Bacteria</taxon>
        <taxon>Bacillati</taxon>
        <taxon>Bacillota</taxon>
        <taxon>Bacilli</taxon>
        <taxon>Lactobacillales</taxon>
        <taxon>Lactobacillaceae</taxon>
        <taxon>Lapidilactobacillus</taxon>
    </lineage>
</organism>
<keyword evidence="3" id="KW-1185">Reference proteome</keyword>
<accession>A0ABW4BIS2</accession>
<dbReference type="PROSITE" id="PS50943">
    <property type="entry name" value="HTH_CROC1"/>
    <property type="match status" value="1"/>
</dbReference>
<evidence type="ECO:0000313" key="3">
    <source>
        <dbReference type="Proteomes" id="UP001597191"/>
    </source>
</evidence>
<dbReference type="EMBL" id="JBHTOH010000007">
    <property type="protein sequence ID" value="MFD1410109.1"/>
    <property type="molecule type" value="Genomic_DNA"/>
</dbReference>
<dbReference type="InterPro" id="IPR001387">
    <property type="entry name" value="Cro/C1-type_HTH"/>
</dbReference>
<dbReference type="Gene3D" id="1.25.40.10">
    <property type="entry name" value="Tetratricopeptide repeat domain"/>
    <property type="match status" value="1"/>
</dbReference>
<dbReference type="PANTHER" id="PTHR37038:SF12">
    <property type="entry name" value="TRANSCRIPTIONAL REGULATOR"/>
    <property type="match status" value="1"/>
</dbReference>
<dbReference type="NCBIfam" id="TIGR01716">
    <property type="entry name" value="RGG_Cterm"/>
    <property type="match status" value="1"/>
</dbReference>
<reference evidence="3" key="1">
    <citation type="journal article" date="2019" name="Int. J. Syst. Evol. Microbiol.">
        <title>The Global Catalogue of Microorganisms (GCM) 10K type strain sequencing project: providing services to taxonomists for standard genome sequencing and annotation.</title>
        <authorList>
            <consortium name="The Broad Institute Genomics Platform"/>
            <consortium name="The Broad Institute Genome Sequencing Center for Infectious Disease"/>
            <person name="Wu L."/>
            <person name="Ma J."/>
        </authorList>
    </citation>
    <scope>NUCLEOTIDE SEQUENCE [LARGE SCALE GENOMIC DNA]</scope>
    <source>
        <strain evidence="3">CCM 8937</strain>
    </source>
</reference>
<evidence type="ECO:0000313" key="2">
    <source>
        <dbReference type="EMBL" id="MFD1410109.1"/>
    </source>
</evidence>
<dbReference type="Proteomes" id="UP001597191">
    <property type="component" value="Unassembled WGS sequence"/>
</dbReference>
<dbReference type="InterPro" id="IPR010982">
    <property type="entry name" value="Lambda_DNA-bd_dom_sf"/>
</dbReference>
<dbReference type="InterPro" id="IPR010057">
    <property type="entry name" value="Transcription_activator_Rgg_C"/>
</dbReference>
<gene>
    <name evidence="2" type="ORF">ACFQ4R_00485</name>
</gene>
<dbReference type="SUPFAM" id="SSF47413">
    <property type="entry name" value="lambda repressor-like DNA-binding domains"/>
    <property type="match status" value="1"/>
</dbReference>
<dbReference type="RefSeq" id="WP_125650966.1">
    <property type="nucleotide sequence ID" value="NZ_JBHTOH010000007.1"/>
</dbReference>
<dbReference type="Pfam" id="PF21259">
    <property type="entry name" value="Rgg_C"/>
    <property type="match status" value="1"/>
</dbReference>
<dbReference type="InterPro" id="IPR011990">
    <property type="entry name" value="TPR-like_helical_dom_sf"/>
</dbReference>
<dbReference type="InterPro" id="IPR053163">
    <property type="entry name" value="HTH-type_regulator_Rgg"/>
</dbReference>
<sequence>MEHYQLIRKLRRDRHLSQSFLAEGYTTRNAVTKFENRGTNISVESLFWFLEKMNVTLEEYYFIFNNGQITDKKQIIIEGYQHLNTPENLAIYLKKLQQLEWASSDPFYSLIAAEFRSLFYWQQDRLDQDNFLNEDRHTVQAYLDGIDNWGRFELSLFSNLLFLFDDDYIIATFKTTITKMKLYASQVYYQGDVTGFLTNTLELFWQRRDYLAMDHVLTELRKLTTTIEYCSGRIACKIFEKIIKHKDEIQLIDLKPELVILEYLDYSGEAKEYRQILEKVNSANVV</sequence>
<name>A0ABW4BIS2_9LACO</name>
<comment type="caution">
    <text evidence="2">The sequence shown here is derived from an EMBL/GenBank/DDBJ whole genome shotgun (WGS) entry which is preliminary data.</text>
</comment>
<evidence type="ECO:0000259" key="1">
    <source>
        <dbReference type="PROSITE" id="PS50943"/>
    </source>
</evidence>
<dbReference type="CDD" id="cd00093">
    <property type="entry name" value="HTH_XRE"/>
    <property type="match status" value="1"/>
</dbReference>